<evidence type="ECO:0000259" key="11">
    <source>
        <dbReference type="Pfam" id="PF07686"/>
    </source>
</evidence>
<dbReference type="GO" id="GO:0009897">
    <property type="term" value="C:external side of plasma membrane"/>
    <property type="evidence" value="ECO:0007669"/>
    <property type="project" value="TreeGrafter"/>
</dbReference>
<comment type="caution">
    <text evidence="12">The sequence shown here is derived from an EMBL/GenBank/DDBJ whole genome shotgun (WGS) entry which is preliminary data.</text>
</comment>
<dbReference type="PANTHER" id="PTHR11494">
    <property type="entry name" value="CYTOTOXIC T-LYMPHOCYTE PROTEIN"/>
    <property type="match status" value="1"/>
</dbReference>
<evidence type="ECO:0000256" key="10">
    <source>
        <dbReference type="SAM" id="SignalP"/>
    </source>
</evidence>
<comment type="subcellular location">
    <subcellularLocation>
        <location evidence="1">Membrane</location>
        <topology evidence="1">Single-pass type I membrane protein</topology>
    </subcellularLocation>
</comment>
<dbReference type="InterPro" id="IPR013106">
    <property type="entry name" value="Ig_V-set"/>
</dbReference>
<feature type="non-terminal residue" evidence="12">
    <location>
        <position position="205"/>
    </location>
</feature>
<evidence type="ECO:0000313" key="12">
    <source>
        <dbReference type="EMBL" id="KAI7809011.1"/>
    </source>
</evidence>
<keyword evidence="6" id="KW-1015">Disulfide bond</keyword>
<dbReference type="FunFam" id="2.60.40.10:FF:000874">
    <property type="entry name" value="Inducible T-cell costimulator"/>
    <property type="match status" value="1"/>
</dbReference>
<sequence>IIILLTIILYTPLGIALHVSQPYRVEGKAEYVPLHCLFRSKLRPEEMQVSLYRGLHGQERICSAYVNMSEPYFTTDGTVHCRGNISSGRVDMVIYGLKGEDTDIYRCEVEILYPPPYLSKVGNGTVVYIQDTRNCSTAFTQGQSHRQISEWSSVSNDAGPLPLLYAILIITSCIFILQIMKMIWKRRDTGSMALMASQKDSYSKF</sequence>
<dbReference type="EMBL" id="JAFHDT010000006">
    <property type="protein sequence ID" value="KAI7809011.1"/>
    <property type="molecule type" value="Genomic_DNA"/>
</dbReference>
<evidence type="ECO:0000256" key="3">
    <source>
        <dbReference type="ARBA" id="ARBA00022729"/>
    </source>
</evidence>
<feature type="transmembrane region" description="Helical" evidence="9">
    <location>
        <begin position="163"/>
        <end position="184"/>
    </location>
</feature>
<evidence type="ECO:0000256" key="4">
    <source>
        <dbReference type="ARBA" id="ARBA00022989"/>
    </source>
</evidence>
<keyword evidence="4 9" id="KW-1133">Transmembrane helix</keyword>
<feature type="chain" id="PRO_5040978915" evidence="10">
    <location>
        <begin position="17"/>
        <end position="205"/>
    </location>
</feature>
<name>A0A9W7WVK9_TRIRA</name>
<keyword evidence="8" id="KW-0393">Immunoglobulin domain</keyword>
<dbReference type="InterPro" id="IPR036179">
    <property type="entry name" value="Ig-like_dom_sf"/>
</dbReference>
<feature type="domain" description="Immunoglobulin V-set" evidence="11">
    <location>
        <begin position="32"/>
        <end position="126"/>
    </location>
</feature>
<dbReference type="Pfam" id="PF07686">
    <property type="entry name" value="V-set"/>
    <property type="match status" value="1"/>
</dbReference>
<evidence type="ECO:0000256" key="6">
    <source>
        <dbReference type="ARBA" id="ARBA00023157"/>
    </source>
</evidence>
<keyword evidence="2 9" id="KW-0812">Transmembrane</keyword>
<keyword evidence="7" id="KW-0325">Glycoprotein</keyword>
<evidence type="ECO:0000313" key="13">
    <source>
        <dbReference type="Proteomes" id="UP001059041"/>
    </source>
</evidence>
<proteinExistence type="predicted"/>
<evidence type="ECO:0000256" key="1">
    <source>
        <dbReference type="ARBA" id="ARBA00004479"/>
    </source>
</evidence>
<dbReference type="GO" id="GO:0042129">
    <property type="term" value="P:regulation of T cell proliferation"/>
    <property type="evidence" value="ECO:0007669"/>
    <property type="project" value="InterPro"/>
</dbReference>
<gene>
    <name evidence="12" type="ORF">IRJ41_025630</name>
</gene>
<feature type="signal peptide" evidence="10">
    <location>
        <begin position="1"/>
        <end position="16"/>
    </location>
</feature>
<organism evidence="12 13">
    <name type="scientific">Triplophysa rosa</name>
    <name type="common">Cave loach</name>
    <dbReference type="NCBI Taxonomy" id="992332"/>
    <lineage>
        <taxon>Eukaryota</taxon>
        <taxon>Metazoa</taxon>
        <taxon>Chordata</taxon>
        <taxon>Craniata</taxon>
        <taxon>Vertebrata</taxon>
        <taxon>Euteleostomi</taxon>
        <taxon>Actinopterygii</taxon>
        <taxon>Neopterygii</taxon>
        <taxon>Teleostei</taxon>
        <taxon>Ostariophysi</taxon>
        <taxon>Cypriniformes</taxon>
        <taxon>Nemacheilidae</taxon>
        <taxon>Triplophysa</taxon>
    </lineage>
</organism>
<keyword evidence="5 9" id="KW-0472">Membrane</keyword>
<dbReference type="GO" id="GO:0050852">
    <property type="term" value="P:T cell receptor signaling pathway"/>
    <property type="evidence" value="ECO:0007669"/>
    <property type="project" value="TreeGrafter"/>
</dbReference>
<accession>A0A9W7WVK9</accession>
<dbReference type="SUPFAM" id="SSF48726">
    <property type="entry name" value="Immunoglobulin"/>
    <property type="match status" value="1"/>
</dbReference>
<dbReference type="Proteomes" id="UP001059041">
    <property type="component" value="Linkage Group LG6"/>
</dbReference>
<protein>
    <submittedName>
        <fullName evidence="12">Cytotoxic T-lymphocyte protein 4-like</fullName>
    </submittedName>
</protein>
<evidence type="ECO:0000256" key="9">
    <source>
        <dbReference type="SAM" id="Phobius"/>
    </source>
</evidence>
<reference evidence="12" key="1">
    <citation type="submission" date="2021-02" db="EMBL/GenBank/DDBJ databases">
        <title>Comparative genomics reveals that relaxation of natural selection precedes convergent phenotypic evolution of cavefish.</title>
        <authorList>
            <person name="Peng Z."/>
        </authorList>
    </citation>
    <scope>NUCLEOTIDE SEQUENCE</scope>
    <source>
        <tissue evidence="12">Muscle</tissue>
    </source>
</reference>
<dbReference type="AlphaFoldDB" id="A0A9W7WVK9"/>
<dbReference type="Gene3D" id="2.60.40.10">
    <property type="entry name" value="Immunoglobulins"/>
    <property type="match status" value="1"/>
</dbReference>
<keyword evidence="3 10" id="KW-0732">Signal</keyword>
<dbReference type="PANTHER" id="PTHR11494:SF8">
    <property type="entry name" value="CYTOTOXIC T-LYMPHOCYTE PROTEIN 4"/>
    <property type="match status" value="1"/>
</dbReference>
<evidence type="ECO:0000256" key="2">
    <source>
        <dbReference type="ARBA" id="ARBA00022692"/>
    </source>
</evidence>
<evidence type="ECO:0000256" key="7">
    <source>
        <dbReference type="ARBA" id="ARBA00023180"/>
    </source>
</evidence>
<evidence type="ECO:0000256" key="8">
    <source>
        <dbReference type="ARBA" id="ARBA00023319"/>
    </source>
</evidence>
<keyword evidence="13" id="KW-1185">Reference proteome</keyword>
<evidence type="ECO:0000256" key="5">
    <source>
        <dbReference type="ARBA" id="ARBA00023136"/>
    </source>
</evidence>
<dbReference type="InterPro" id="IPR040216">
    <property type="entry name" value="CTLA4/CD28"/>
</dbReference>
<dbReference type="InterPro" id="IPR013783">
    <property type="entry name" value="Ig-like_fold"/>
</dbReference>